<sequence length="203" mass="23072">MLLIGLNIDFLHVKDERGSDQWWHKKYQIWHGLWASRFAQLYEVAQTEDSGPSADFLRWWFLAGKRYLVPAGPFHLLPADDIPVDVTQRQSAPHPQRTQVEDVPDNRRPARRMMIGTTNTARDYDRPDTDARRWWLQAFMALGGTPPSAHMPSPSWEMPFIAPASMPTPPASPAPAEHPDQPLACGRGHRVPRRRGCGTEGHI</sequence>
<comment type="caution">
    <text evidence="2">The sequence shown here is derived from an EMBL/GenBank/DDBJ whole genome shotgun (WGS) entry which is preliminary data.</text>
</comment>
<feature type="compositionally biased region" description="Basic residues" evidence="1">
    <location>
        <begin position="187"/>
        <end position="196"/>
    </location>
</feature>
<feature type="region of interest" description="Disordered" evidence="1">
    <location>
        <begin position="165"/>
        <end position="203"/>
    </location>
</feature>
<accession>A0ABU6WBE3</accession>
<proteinExistence type="predicted"/>
<name>A0ABU6WBE3_9FABA</name>
<gene>
    <name evidence="2" type="ORF">PIB30_036129</name>
</gene>
<evidence type="ECO:0000256" key="1">
    <source>
        <dbReference type="SAM" id="MobiDB-lite"/>
    </source>
</evidence>
<evidence type="ECO:0008006" key="4">
    <source>
        <dbReference type="Google" id="ProtNLM"/>
    </source>
</evidence>
<reference evidence="2 3" key="1">
    <citation type="journal article" date="2023" name="Plants (Basel)">
        <title>Bridging the Gap: Combining Genomics and Transcriptomics Approaches to Understand Stylosanthes scabra, an Orphan Legume from the Brazilian Caatinga.</title>
        <authorList>
            <person name="Ferreira-Neto J.R.C."/>
            <person name="da Silva M.D."/>
            <person name="Binneck E."/>
            <person name="de Melo N.F."/>
            <person name="da Silva R.H."/>
            <person name="de Melo A.L.T.M."/>
            <person name="Pandolfi V."/>
            <person name="Bustamante F.O."/>
            <person name="Brasileiro-Vidal A.C."/>
            <person name="Benko-Iseppon A.M."/>
        </authorList>
    </citation>
    <scope>NUCLEOTIDE SEQUENCE [LARGE SCALE GENOMIC DNA]</scope>
    <source>
        <tissue evidence="2">Leaves</tissue>
    </source>
</reference>
<dbReference type="Proteomes" id="UP001341840">
    <property type="component" value="Unassembled WGS sequence"/>
</dbReference>
<organism evidence="2 3">
    <name type="scientific">Stylosanthes scabra</name>
    <dbReference type="NCBI Taxonomy" id="79078"/>
    <lineage>
        <taxon>Eukaryota</taxon>
        <taxon>Viridiplantae</taxon>
        <taxon>Streptophyta</taxon>
        <taxon>Embryophyta</taxon>
        <taxon>Tracheophyta</taxon>
        <taxon>Spermatophyta</taxon>
        <taxon>Magnoliopsida</taxon>
        <taxon>eudicotyledons</taxon>
        <taxon>Gunneridae</taxon>
        <taxon>Pentapetalae</taxon>
        <taxon>rosids</taxon>
        <taxon>fabids</taxon>
        <taxon>Fabales</taxon>
        <taxon>Fabaceae</taxon>
        <taxon>Papilionoideae</taxon>
        <taxon>50 kb inversion clade</taxon>
        <taxon>dalbergioids sensu lato</taxon>
        <taxon>Dalbergieae</taxon>
        <taxon>Pterocarpus clade</taxon>
        <taxon>Stylosanthes</taxon>
    </lineage>
</organism>
<evidence type="ECO:0000313" key="2">
    <source>
        <dbReference type="EMBL" id="MED6183240.1"/>
    </source>
</evidence>
<evidence type="ECO:0000313" key="3">
    <source>
        <dbReference type="Proteomes" id="UP001341840"/>
    </source>
</evidence>
<keyword evidence="3" id="KW-1185">Reference proteome</keyword>
<protein>
    <recommendedName>
        <fullName evidence="4">Aminotransferase-like plant mobile domain-containing protein</fullName>
    </recommendedName>
</protein>
<dbReference type="EMBL" id="JASCZI010181418">
    <property type="protein sequence ID" value="MED6183240.1"/>
    <property type="molecule type" value="Genomic_DNA"/>
</dbReference>